<dbReference type="OrthoDB" id="18018at2759"/>
<feature type="domain" description="Small EDRK-rich factor-like N-terminal" evidence="2">
    <location>
        <begin position="1"/>
        <end position="28"/>
    </location>
</feature>
<organism evidence="3">
    <name type="scientific">Blastocystis hominis</name>
    <dbReference type="NCBI Taxonomy" id="12968"/>
    <lineage>
        <taxon>Eukaryota</taxon>
        <taxon>Sar</taxon>
        <taxon>Stramenopiles</taxon>
        <taxon>Bigyra</taxon>
        <taxon>Opalozoa</taxon>
        <taxon>Opalinata</taxon>
        <taxon>Blastocystidae</taxon>
        <taxon>Blastocystis</taxon>
    </lineage>
</organism>
<accession>D8M240</accession>
<keyword evidence="4" id="KW-1185">Reference proteome</keyword>
<reference evidence="3" key="1">
    <citation type="submission" date="2010-02" db="EMBL/GenBank/DDBJ databases">
        <title>Sequencing and annotation of the Blastocystis hominis genome.</title>
        <authorList>
            <person name="Wincker P."/>
        </authorList>
    </citation>
    <scope>NUCLEOTIDE SEQUENCE</scope>
    <source>
        <strain evidence="3">Singapore isolate B</strain>
    </source>
</reference>
<evidence type="ECO:0000256" key="1">
    <source>
        <dbReference type="SAM" id="MobiDB-lite"/>
    </source>
</evidence>
<dbReference type="InterPro" id="IPR007513">
    <property type="entry name" value="SERF-like_N"/>
</dbReference>
<feature type="compositionally biased region" description="Basic and acidic residues" evidence="1">
    <location>
        <begin position="1"/>
        <end position="39"/>
    </location>
</feature>
<dbReference type="InParanoid" id="D8M240"/>
<dbReference type="AlphaFoldDB" id="D8M240"/>
<dbReference type="GeneID" id="24919393"/>
<gene>
    <name evidence="3" type="ORF">GSBLH_T00002194001</name>
</gene>
<dbReference type="Proteomes" id="UP000008312">
    <property type="component" value="Unassembled WGS sequence"/>
</dbReference>
<evidence type="ECO:0000313" key="3">
    <source>
        <dbReference type="EMBL" id="CBK22129.2"/>
    </source>
</evidence>
<protein>
    <recommendedName>
        <fullName evidence="2">Small EDRK-rich factor-like N-terminal domain-containing protein</fullName>
    </recommendedName>
</protein>
<proteinExistence type="predicted"/>
<sequence>MTRGNQREVDRMRAEARHSKKGTGERKEGNPIARNENDAARLAAKIAAKKAREEAEAKGEVPAKKKGK</sequence>
<feature type="region of interest" description="Disordered" evidence="1">
    <location>
        <begin position="1"/>
        <end position="68"/>
    </location>
</feature>
<dbReference type="RefSeq" id="XP_012896177.1">
    <property type="nucleotide sequence ID" value="XM_013040723.1"/>
</dbReference>
<evidence type="ECO:0000259" key="2">
    <source>
        <dbReference type="Pfam" id="PF04419"/>
    </source>
</evidence>
<name>D8M240_BLAHO</name>
<evidence type="ECO:0000313" key="4">
    <source>
        <dbReference type="Proteomes" id="UP000008312"/>
    </source>
</evidence>
<dbReference type="OMA" id="CINIEIV"/>
<dbReference type="Pfam" id="PF04419">
    <property type="entry name" value="SERF-like_N"/>
    <property type="match status" value="1"/>
</dbReference>
<dbReference type="EMBL" id="FN668647">
    <property type="protein sequence ID" value="CBK22129.2"/>
    <property type="molecule type" value="Genomic_DNA"/>
</dbReference>
<feature type="compositionally biased region" description="Basic and acidic residues" evidence="1">
    <location>
        <begin position="50"/>
        <end position="68"/>
    </location>
</feature>